<sequence>MAVELQQGLSKFYERREEWEKYGETLQRLMDIYAQSNDATKCGEILQKLIDLRREHGNTSQVIDALSLFLPDSPYHQILSSLPPPDPTAPTATTTFSVQTSIHDTLSVLQEIINLVEAQEEDYVKKEFEKRRTRLNAGSPDQIRKDIGREVWGPSRLPALYEEILNHPKTSDTLRRETESKLLRYKLKYLYALDNNSPNSPKTKIAKEVAELLQGVVILKIPDELAWTLVLDGKDVETLEQFIDRATDDYDRSLLKQFMELFPDLPLTKVLKGYFIYMGVPLVEESDSETPESTLQEDRDVGYDMVLEAYPSTSNSILATRIMADIYKNEADYENAIKVAETGLKLVSKFESDNATSLPHVRLHFNVVLATSFVHFFPPKHHPRALLLIDQILQKSPNNIAGLMGRGYIYEQEKRWEEASETFERVTQLLPDDLDDGLRAREEHAWCLGQAGDLPSAISLLKGVMQTLREERNESYKYFIAALKYDPAYAPAFTALGIYYTEHASPPDPTRASKCFQKAFELDPRESDAARRLAEGFADEQDWDLVEVVARRTIEGEGGLEGSNASARGKVMPTNVWAYKALGIVELVTISSLLKTSIRLNLLPQTHRNYVPAISALQIALRAEPEDHVMWLRLGEAYYRSGKQTAALKALGRARELNEEDWMCRYYIAEVYRQMGQYQQAIAQLQAILSSQDTELCVLVSLAQTYLDLGSEELRDGYIARAEESLGLSIRTSFTAISVSTGFRAILWKIIADAFYFLGSSATLHDERTVSGLVSEAIQILGGNVSSRLTGIVSSASTSSSEEPLTGIKLLELAILGYDHRITLGSSENIAVGSAWFDLAVALRSLAGKSVPGAKRDSAEAQAIKCFTEAIRACPLVDKYWVALGDANFLSQPKTAQHAYVRALEIDSKNAVTWTNLGLLYFYHNDFELANEAFYMAQSSDPDYSLAWLGQALLASASGHEPGAIAILEHAVGLVNIVPEADYQYAFKGFSKSKDSSASSEALIPAFFVLDRYCKARPNDAAALHLFGLVCERIDQPDSAVKWIERAISILEAAYEESEDTTIERHFTIAHCNIGRVKLSLGDLDGALESFESALGLLPEDDNGEQQISLRAQAQFGSGIAQFGQNDLETALTSFESSLETAQGNPTIRGEVTVLLAQTLWAIGTEDTRELAKTKLLECISEDPENLIAISTLAAMGILTDDDSLVDAALSEILGSSIDDRARLDPERNVDHLLLQHHLGQENASEALAVAQKAVHAEPARSTSRNQLATLLLQMHRYQSVLPTLSGTTSEHLDSRHGTLKLKAVAEAINCNIQKAIELAQKSVMLRPFDMDSWRTLCISESISK</sequence>
<feature type="repeat" description="TPR" evidence="3">
    <location>
        <begin position="911"/>
        <end position="944"/>
    </location>
</feature>
<organism evidence="4 5">
    <name type="scientific">Paramarasmius palmivorus</name>
    <dbReference type="NCBI Taxonomy" id="297713"/>
    <lineage>
        <taxon>Eukaryota</taxon>
        <taxon>Fungi</taxon>
        <taxon>Dikarya</taxon>
        <taxon>Basidiomycota</taxon>
        <taxon>Agaricomycotina</taxon>
        <taxon>Agaricomycetes</taxon>
        <taxon>Agaricomycetidae</taxon>
        <taxon>Agaricales</taxon>
        <taxon>Marasmiineae</taxon>
        <taxon>Marasmiaceae</taxon>
        <taxon>Paramarasmius</taxon>
    </lineage>
</organism>
<dbReference type="GO" id="GO:0055087">
    <property type="term" value="C:Ski complex"/>
    <property type="evidence" value="ECO:0007669"/>
    <property type="project" value="InterPro"/>
</dbReference>
<dbReference type="Pfam" id="PF12895">
    <property type="entry name" value="ANAPC3"/>
    <property type="match status" value="1"/>
</dbReference>
<comment type="caution">
    <text evidence="4">The sequence shown here is derived from an EMBL/GenBank/DDBJ whole genome shotgun (WGS) entry which is preliminary data.</text>
</comment>
<keyword evidence="2 3" id="KW-0802">TPR repeat</keyword>
<feature type="repeat" description="TPR" evidence="3">
    <location>
        <begin position="628"/>
        <end position="661"/>
    </location>
</feature>
<feature type="repeat" description="TPR" evidence="3">
    <location>
        <begin position="1068"/>
        <end position="1101"/>
    </location>
</feature>
<dbReference type="SUPFAM" id="SSF48452">
    <property type="entry name" value="TPR-like"/>
    <property type="match status" value="5"/>
</dbReference>
<dbReference type="InterPro" id="IPR019734">
    <property type="entry name" value="TPR_rpt"/>
</dbReference>
<evidence type="ECO:0000313" key="5">
    <source>
        <dbReference type="Proteomes" id="UP001383192"/>
    </source>
</evidence>
<dbReference type="GO" id="GO:0006401">
    <property type="term" value="P:RNA catabolic process"/>
    <property type="evidence" value="ECO:0007669"/>
    <property type="project" value="InterPro"/>
</dbReference>
<evidence type="ECO:0000256" key="2">
    <source>
        <dbReference type="ARBA" id="ARBA00022803"/>
    </source>
</evidence>
<keyword evidence="5" id="KW-1185">Reference proteome</keyword>
<dbReference type="Gene3D" id="1.25.40.10">
    <property type="entry name" value="Tetratricopeptide repeat domain"/>
    <property type="match status" value="6"/>
</dbReference>
<dbReference type="PANTHER" id="PTHR15704">
    <property type="entry name" value="SUPERKILLER 3 PROTEIN-RELATED"/>
    <property type="match status" value="1"/>
</dbReference>
<protein>
    <submittedName>
        <fullName evidence="4">Superkiller protein 3</fullName>
    </submittedName>
</protein>
<dbReference type="PANTHER" id="PTHR15704:SF7">
    <property type="entry name" value="SUPERKILLER COMPLEX PROTEIN 3"/>
    <property type="match status" value="1"/>
</dbReference>
<evidence type="ECO:0000313" key="4">
    <source>
        <dbReference type="EMBL" id="KAK7056865.1"/>
    </source>
</evidence>
<proteinExistence type="predicted"/>
<accession>A0AAW0E1L1</accession>
<keyword evidence="1" id="KW-0677">Repeat</keyword>
<dbReference type="SMART" id="SM00028">
    <property type="entry name" value="TPR"/>
    <property type="match status" value="11"/>
</dbReference>
<dbReference type="PROSITE" id="PS50005">
    <property type="entry name" value="TPR"/>
    <property type="match status" value="4"/>
</dbReference>
<dbReference type="InterPro" id="IPR040962">
    <property type="entry name" value="TPR_22"/>
</dbReference>
<dbReference type="Pfam" id="PF18833">
    <property type="entry name" value="TPR_22"/>
    <property type="match status" value="1"/>
</dbReference>
<dbReference type="InterPro" id="IPR039226">
    <property type="entry name" value="Ski3/TTC37"/>
</dbReference>
<dbReference type="InterPro" id="IPR011990">
    <property type="entry name" value="TPR-like_helical_dom_sf"/>
</dbReference>
<dbReference type="Pfam" id="PF13432">
    <property type="entry name" value="TPR_16"/>
    <property type="match status" value="1"/>
</dbReference>
<name>A0AAW0E1L1_9AGAR</name>
<reference evidence="4 5" key="1">
    <citation type="submission" date="2024-01" db="EMBL/GenBank/DDBJ databases">
        <title>A draft genome for a cacao thread blight-causing isolate of Paramarasmius palmivorus.</title>
        <authorList>
            <person name="Baruah I.K."/>
            <person name="Bukari Y."/>
            <person name="Amoako-Attah I."/>
            <person name="Meinhardt L.W."/>
            <person name="Bailey B.A."/>
            <person name="Cohen S.P."/>
        </authorList>
    </citation>
    <scope>NUCLEOTIDE SEQUENCE [LARGE SCALE GENOMIC DNA]</scope>
    <source>
        <strain evidence="4 5">GH-12</strain>
    </source>
</reference>
<dbReference type="Proteomes" id="UP001383192">
    <property type="component" value="Unassembled WGS sequence"/>
</dbReference>
<evidence type="ECO:0000256" key="3">
    <source>
        <dbReference type="PROSITE-ProRule" id="PRU00339"/>
    </source>
</evidence>
<dbReference type="EMBL" id="JAYKXP010000006">
    <property type="protein sequence ID" value="KAK7056865.1"/>
    <property type="molecule type" value="Genomic_DNA"/>
</dbReference>
<feature type="repeat" description="TPR" evidence="3">
    <location>
        <begin position="400"/>
        <end position="433"/>
    </location>
</feature>
<evidence type="ECO:0000256" key="1">
    <source>
        <dbReference type="ARBA" id="ARBA00022737"/>
    </source>
</evidence>
<gene>
    <name evidence="4" type="primary">SKI3_2</name>
    <name evidence="4" type="ORF">VNI00_002582</name>
</gene>